<dbReference type="Proteomes" id="UP000230002">
    <property type="component" value="Unassembled WGS sequence"/>
</dbReference>
<dbReference type="EMBL" id="AYKW01000001">
    <property type="protein sequence ID" value="PIL36351.1"/>
    <property type="molecule type" value="Genomic_DNA"/>
</dbReference>
<sequence length="464" mass="52323">MNGTVLNVDVLLLVFSLAHKQTKLELMSTCQVLYREGGKQLLKDMDGVWLGTEPRLESFLLFMDADGGSRMRYLHRLSLGINLTLSRPVAKRFKKMLNRLAPVSRLTDLSILHLEPLLSAHPFLSKAIAELTSIKAVNFYIVGKRSVKMLKSMQSELETVEFGGFDDQLIQSSKPDDPDLIMLLRPFSSGLRSLTVAGWCATVDPQDDAPQYPLLSDLTLDEPTSPTTWHYSRAFPNLKRLTIMTTGFVTAEERLDEFRETNVALLRRHGCWESLDWFEGPILELWLLGILCPVSKLNLHDECYPVTPDILRGALVPARATQLRISFYQFGLFLDEDFIRAFVEGCGATLKVLDLTIKISLGEYDEVGYDLDLGDVLDAITDMLRSFSTLESVTLGLYFEICHWRKDEELPGEVFAEDMDVDAMCAALHEAVPAASYVRFELQDHKTRGTATAKIGSEEKKERM</sequence>
<proteinExistence type="predicted"/>
<keyword evidence="1" id="KW-0732">Signal</keyword>
<dbReference type="OrthoDB" id="2754197at2759"/>
<keyword evidence="3" id="KW-1185">Reference proteome</keyword>
<evidence type="ECO:0000313" key="3">
    <source>
        <dbReference type="Proteomes" id="UP000230002"/>
    </source>
</evidence>
<comment type="caution">
    <text evidence="2">The sequence shown here is derived from an EMBL/GenBank/DDBJ whole genome shotgun (WGS) entry which is preliminary data.</text>
</comment>
<feature type="signal peptide" evidence="1">
    <location>
        <begin position="1"/>
        <end position="20"/>
    </location>
</feature>
<evidence type="ECO:0000256" key="1">
    <source>
        <dbReference type="SAM" id="SignalP"/>
    </source>
</evidence>
<evidence type="ECO:0008006" key="4">
    <source>
        <dbReference type="Google" id="ProtNLM"/>
    </source>
</evidence>
<evidence type="ECO:0000313" key="2">
    <source>
        <dbReference type="EMBL" id="PIL36351.1"/>
    </source>
</evidence>
<reference evidence="2 3" key="1">
    <citation type="journal article" date="2015" name="Sci. Rep.">
        <title>Chromosome-level genome map provides insights into diverse defense mechanisms in the medicinal fungus Ganoderma sinense.</title>
        <authorList>
            <person name="Zhu Y."/>
            <person name="Xu J."/>
            <person name="Sun C."/>
            <person name="Zhou S."/>
            <person name="Xu H."/>
            <person name="Nelson D.R."/>
            <person name="Qian J."/>
            <person name="Song J."/>
            <person name="Luo H."/>
            <person name="Xiang L."/>
            <person name="Li Y."/>
            <person name="Xu Z."/>
            <person name="Ji A."/>
            <person name="Wang L."/>
            <person name="Lu S."/>
            <person name="Hayward A."/>
            <person name="Sun W."/>
            <person name="Li X."/>
            <person name="Schwartz D.C."/>
            <person name="Wang Y."/>
            <person name="Chen S."/>
        </authorList>
    </citation>
    <scope>NUCLEOTIDE SEQUENCE [LARGE SCALE GENOMIC DNA]</scope>
    <source>
        <strain evidence="2 3">ZZ0214-1</strain>
    </source>
</reference>
<feature type="chain" id="PRO_5013553562" description="F-box domain-containing protein" evidence="1">
    <location>
        <begin position="21"/>
        <end position="464"/>
    </location>
</feature>
<name>A0A2G8SRD9_9APHY</name>
<accession>A0A2G8SRD9</accession>
<protein>
    <recommendedName>
        <fullName evidence="4">F-box domain-containing protein</fullName>
    </recommendedName>
</protein>
<dbReference type="AlphaFoldDB" id="A0A2G8SRD9"/>
<organism evidence="2 3">
    <name type="scientific">Ganoderma sinense ZZ0214-1</name>
    <dbReference type="NCBI Taxonomy" id="1077348"/>
    <lineage>
        <taxon>Eukaryota</taxon>
        <taxon>Fungi</taxon>
        <taxon>Dikarya</taxon>
        <taxon>Basidiomycota</taxon>
        <taxon>Agaricomycotina</taxon>
        <taxon>Agaricomycetes</taxon>
        <taxon>Polyporales</taxon>
        <taxon>Polyporaceae</taxon>
        <taxon>Ganoderma</taxon>
    </lineage>
</organism>
<gene>
    <name evidence="2" type="ORF">GSI_00039</name>
</gene>